<name>A0A146LBC5_LYGHE</name>
<evidence type="ECO:0000256" key="1">
    <source>
        <dbReference type="SAM" id="MobiDB-lite"/>
    </source>
</evidence>
<proteinExistence type="predicted"/>
<feature type="domain" description="PWWP" evidence="2">
    <location>
        <begin position="24"/>
        <end position="95"/>
    </location>
</feature>
<feature type="compositionally biased region" description="Basic residues" evidence="1">
    <location>
        <begin position="319"/>
        <end position="338"/>
    </location>
</feature>
<dbReference type="CDD" id="cd05162">
    <property type="entry name" value="PWWP"/>
    <property type="match status" value="1"/>
</dbReference>
<dbReference type="AlphaFoldDB" id="A0A146LBC5"/>
<dbReference type="SUPFAM" id="SSF63748">
    <property type="entry name" value="Tudor/PWWP/MBT"/>
    <property type="match status" value="2"/>
</dbReference>
<feature type="compositionally biased region" description="Basic and acidic residues" evidence="1">
    <location>
        <begin position="393"/>
        <end position="403"/>
    </location>
</feature>
<gene>
    <name evidence="3" type="primary">Whsc1l1_1</name>
    <name evidence="3" type="ORF">g.38924</name>
</gene>
<dbReference type="SMART" id="SM00293">
    <property type="entry name" value="PWWP"/>
    <property type="match status" value="2"/>
</dbReference>
<keyword evidence="3" id="KW-0489">Methyltransferase</keyword>
<dbReference type="PANTHER" id="PTHR15999">
    <property type="entry name" value="ZINC FINGER CW-TYPE PWWP DOMAIN PROTEIN 1"/>
    <property type="match status" value="1"/>
</dbReference>
<feature type="compositionally biased region" description="Basic residues" evidence="1">
    <location>
        <begin position="212"/>
        <end position="223"/>
    </location>
</feature>
<dbReference type="Pfam" id="PF00855">
    <property type="entry name" value="PWWP"/>
    <property type="match status" value="2"/>
</dbReference>
<dbReference type="InterPro" id="IPR000313">
    <property type="entry name" value="PWWP_dom"/>
</dbReference>
<dbReference type="PROSITE" id="PS50812">
    <property type="entry name" value="PWWP"/>
    <property type="match status" value="2"/>
</dbReference>
<dbReference type="EMBL" id="GDHC01014252">
    <property type="protein sequence ID" value="JAQ04377.1"/>
    <property type="molecule type" value="Transcribed_RNA"/>
</dbReference>
<dbReference type="InterPro" id="IPR042778">
    <property type="entry name" value="ZCWPW1/ZCWPW2"/>
</dbReference>
<dbReference type="GO" id="GO:0005634">
    <property type="term" value="C:nucleus"/>
    <property type="evidence" value="ECO:0007669"/>
    <property type="project" value="TreeGrafter"/>
</dbReference>
<feature type="compositionally biased region" description="Low complexity" evidence="1">
    <location>
        <begin position="244"/>
        <end position="258"/>
    </location>
</feature>
<organism evidence="3">
    <name type="scientific">Lygus hesperus</name>
    <name type="common">Western plant bug</name>
    <dbReference type="NCBI Taxonomy" id="30085"/>
    <lineage>
        <taxon>Eukaryota</taxon>
        <taxon>Metazoa</taxon>
        <taxon>Ecdysozoa</taxon>
        <taxon>Arthropoda</taxon>
        <taxon>Hexapoda</taxon>
        <taxon>Insecta</taxon>
        <taxon>Pterygota</taxon>
        <taxon>Neoptera</taxon>
        <taxon>Paraneoptera</taxon>
        <taxon>Hemiptera</taxon>
        <taxon>Heteroptera</taxon>
        <taxon>Panheteroptera</taxon>
        <taxon>Cimicomorpha</taxon>
        <taxon>Miridae</taxon>
        <taxon>Mirini</taxon>
        <taxon>Lygus</taxon>
    </lineage>
</organism>
<sequence>MAEDPDPENSSVSDEDSINVRFEYGSIVVAKLGRFPWWPAMVDPCPDTGDIYWLDNFEDLSQKNATHYHVVFFDVPGKVTRSWVHTDRIMHYGVRYPESLTEQEREAVKNMKESRSQRRLVEARNIAEAALQIPVEERRKKYSFMYTYKGKITLFAPRQDDEGNKQVIDGSRVGDGSNFDGAETPEPLKSKKKPGPKSKSLTESTKKVAPIRIRKKPGPKPRNKSLPVEYETYTSQTKARRPSTDSSTSTQETDASTSKRTRRTRASYHIVPVSPPSAKPACVPRATHELAQELSVFAASFPVDGDSSPLPSKAETSKRKSRKRKKASKATGKKRGRPSKSSLAPELLPEEVDPHSLPQVEVRLDSTPLVGVCPDSTPLISNTSTRACSPATMDEKSRKKDTQLPEPEIEPVKEQQSKLVLKTPGMDDLSRLQPSENSLGNQMASFLSRIQKQTPILQHNASAGKTISNLNLLVARTEEGGVIDLTEEDDEGCKLRCGEVVFANLKGFQPWPAVVVMDPEINVCFIPKPETPNYVHVFFFHLNRRAWVPIENVTIFEDANYYSEREEMMNYEKYCKALALAQQARLFSREQRSLQYANMRDVPMTGGPLAPIKELEEMDILL</sequence>
<dbReference type="GO" id="GO:0032259">
    <property type="term" value="P:methylation"/>
    <property type="evidence" value="ECO:0007669"/>
    <property type="project" value="UniProtKB-KW"/>
</dbReference>
<feature type="region of interest" description="Disordered" evidence="1">
    <location>
        <begin position="375"/>
        <end position="416"/>
    </location>
</feature>
<feature type="region of interest" description="Disordered" evidence="1">
    <location>
        <begin position="162"/>
        <end position="283"/>
    </location>
</feature>
<keyword evidence="3" id="KW-0808">Transferase</keyword>
<dbReference type="CDD" id="cd20145">
    <property type="entry name" value="PWWP_ZCWPW1"/>
    <property type="match status" value="1"/>
</dbReference>
<dbReference type="Gene3D" id="2.30.30.140">
    <property type="match status" value="2"/>
</dbReference>
<dbReference type="PANTHER" id="PTHR15999:SF2">
    <property type="entry name" value="ZINC FINGER CW-TYPE PWWP DOMAIN PROTEIN 1"/>
    <property type="match status" value="1"/>
</dbReference>
<protein>
    <submittedName>
        <fullName evidence="3">Histone-lysine N-methyltransferase NSD3</fullName>
    </submittedName>
</protein>
<dbReference type="GO" id="GO:0008168">
    <property type="term" value="F:methyltransferase activity"/>
    <property type="evidence" value="ECO:0007669"/>
    <property type="project" value="UniProtKB-KW"/>
</dbReference>
<feature type="compositionally biased region" description="Polar residues" evidence="1">
    <location>
        <begin position="378"/>
        <end position="387"/>
    </location>
</feature>
<evidence type="ECO:0000313" key="3">
    <source>
        <dbReference type="EMBL" id="JAQ04377.1"/>
    </source>
</evidence>
<reference evidence="3" key="1">
    <citation type="journal article" date="2016" name="Gigascience">
        <title>De novo construction of an expanded transcriptome assembly for the western tarnished plant bug, Lygus hesperus.</title>
        <authorList>
            <person name="Tassone E.E."/>
            <person name="Geib S.M."/>
            <person name="Hall B."/>
            <person name="Fabrick J.A."/>
            <person name="Brent C.S."/>
            <person name="Hull J.J."/>
        </authorList>
    </citation>
    <scope>NUCLEOTIDE SEQUENCE</scope>
</reference>
<feature type="domain" description="PWWP" evidence="2">
    <location>
        <begin position="497"/>
        <end position="559"/>
    </location>
</feature>
<feature type="region of interest" description="Disordered" evidence="1">
    <location>
        <begin position="300"/>
        <end position="353"/>
    </location>
</feature>
<evidence type="ECO:0000259" key="2">
    <source>
        <dbReference type="PROSITE" id="PS50812"/>
    </source>
</evidence>
<accession>A0A146LBC5</accession>